<dbReference type="InterPro" id="IPR020103">
    <property type="entry name" value="PsdUridine_synth_cat_dom_sf"/>
</dbReference>
<protein>
    <recommendedName>
        <fullName evidence="4">tRNA pseudouridine synthase D</fullName>
        <ecNumber evidence="4">5.4.99.27</ecNumber>
    </recommendedName>
    <alternativeName>
        <fullName evidence="4">tRNA pseudouridine(13) synthase</fullName>
    </alternativeName>
    <alternativeName>
        <fullName evidence="4">tRNA pseudouridylate synthase D</fullName>
    </alternativeName>
    <alternativeName>
        <fullName evidence="4">tRNA-uridine isomerase D</fullName>
    </alternativeName>
</protein>
<dbReference type="Gene3D" id="3.30.2350.20">
    <property type="entry name" value="TruD, catalytic domain"/>
    <property type="match status" value="2"/>
</dbReference>
<feature type="active site" description="Nucleophile" evidence="4">
    <location>
        <position position="78"/>
    </location>
</feature>
<reference evidence="6 7" key="1">
    <citation type="submission" date="2016-10" db="EMBL/GenBank/DDBJ databases">
        <authorList>
            <person name="de Groot N.N."/>
        </authorList>
    </citation>
    <scope>NUCLEOTIDE SEQUENCE [LARGE SCALE GENOMIC DNA]</scope>
    <source>
        <strain evidence="6 7">EP1-55-1</strain>
    </source>
</reference>
<accession>A0A1I5TB32</accession>
<dbReference type="NCBIfam" id="NF002154">
    <property type="entry name" value="PRK00984.1-3"/>
    <property type="match status" value="1"/>
</dbReference>
<dbReference type="AlphaFoldDB" id="A0A1I5TB32"/>
<dbReference type="InterPro" id="IPR042214">
    <property type="entry name" value="TruD_catalytic"/>
</dbReference>
<feature type="domain" description="TRUD" evidence="5">
    <location>
        <begin position="153"/>
        <end position="333"/>
    </location>
</feature>
<evidence type="ECO:0000313" key="6">
    <source>
        <dbReference type="EMBL" id="SFP80178.1"/>
    </source>
</evidence>
<gene>
    <name evidence="4" type="primary">truD</name>
    <name evidence="6" type="ORF">SAMN05216234_1428</name>
</gene>
<dbReference type="OrthoDB" id="1550679at2"/>
<dbReference type="PANTHER" id="PTHR47811:SF1">
    <property type="entry name" value="TRNA PSEUDOURIDINE SYNTHASE D"/>
    <property type="match status" value="1"/>
</dbReference>
<dbReference type="SUPFAM" id="SSF55120">
    <property type="entry name" value="Pseudouridine synthase"/>
    <property type="match status" value="1"/>
</dbReference>
<evidence type="ECO:0000256" key="1">
    <source>
        <dbReference type="ARBA" id="ARBA00007953"/>
    </source>
</evidence>
<dbReference type="GO" id="GO:0031119">
    <property type="term" value="P:tRNA pseudouridine synthesis"/>
    <property type="evidence" value="ECO:0007669"/>
    <property type="project" value="UniProtKB-UniRule"/>
</dbReference>
<dbReference type="RefSeq" id="WP_092913723.1">
    <property type="nucleotide sequence ID" value="NZ_FOXB01000042.1"/>
</dbReference>
<keyword evidence="2 4" id="KW-0819">tRNA processing</keyword>
<dbReference type="Gene3D" id="3.30.2340.10">
    <property type="entry name" value="TruD, insertion domain"/>
    <property type="match status" value="2"/>
</dbReference>
<dbReference type="PANTHER" id="PTHR47811">
    <property type="entry name" value="TRNA PSEUDOURIDINE SYNTHASE D"/>
    <property type="match status" value="1"/>
</dbReference>
<keyword evidence="7" id="KW-1185">Reference proteome</keyword>
<proteinExistence type="inferred from homology"/>
<evidence type="ECO:0000256" key="4">
    <source>
        <dbReference type="HAMAP-Rule" id="MF_01082"/>
    </source>
</evidence>
<dbReference type="GO" id="GO:0003723">
    <property type="term" value="F:RNA binding"/>
    <property type="evidence" value="ECO:0007669"/>
    <property type="project" value="InterPro"/>
</dbReference>
<dbReference type="HAMAP" id="MF_01082">
    <property type="entry name" value="TruD"/>
    <property type="match status" value="1"/>
</dbReference>
<comment type="catalytic activity">
    <reaction evidence="4">
        <text>uridine(13) in tRNA = pseudouridine(13) in tRNA</text>
        <dbReference type="Rhea" id="RHEA:42540"/>
        <dbReference type="Rhea" id="RHEA-COMP:10105"/>
        <dbReference type="Rhea" id="RHEA-COMP:10106"/>
        <dbReference type="ChEBI" id="CHEBI:65314"/>
        <dbReference type="ChEBI" id="CHEBI:65315"/>
        <dbReference type="EC" id="5.4.99.27"/>
    </reaction>
</comment>
<dbReference type="GO" id="GO:0160150">
    <property type="term" value="F:tRNA pseudouridine(13) synthase activity"/>
    <property type="evidence" value="ECO:0007669"/>
    <property type="project" value="UniProtKB-EC"/>
</dbReference>
<organism evidence="6 7">
    <name type="scientific">Hydrogenimonas thermophila</name>
    <dbReference type="NCBI Taxonomy" id="223786"/>
    <lineage>
        <taxon>Bacteria</taxon>
        <taxon>Pseudomonadati</taxon>
        <taxon>Campylobacterota</taxon>
        <taxon>Epsilonproteobacteria</taxon>
        <taxon>Campylobacterales</taxon>
        <taxon>Hydrogenimonadaceae</taxon>
        <taxon>Hydrogenimonas</taxon>
    </lineage>
</organism>
<comment type="function">
    <text evidence="4">Responsible for synthesis of pseudouridine from uracil-13 in transfer RNAs.</text>
</comment>
<keyword evidence="3 4" id="KW-0413">Isomerase</keyword>
<dbReference type="STRING" id="223786.SAMN05216234_1428"/>
<dbReference type="Proteomes" id="UP000199227">
    <property type="component" value="Unassembled WGS sequence"/>
</dbReference>
<evidence type="ECO:0000313" key="7">
    <source>
        <dbReference type="Proteomes" id="UP000199227"/>
    </source>
</evidence>
<sequence length="360" mass="42277">MKLDRLYPLSHSPIYFHFKQTPADFVVTEIPLYDFTGNGEHLILKIRKKALTTWQMLEILSNHLGIRVRDIGYAGLKDKDAMTIQYISINKKYEDALKSFSHEQIKILETSYHNNKLRIGHLKGNRFFIRLKKVNPTDAKKIDSLLKWISQNGSPNYFGYQRFGRDGDNYEIAREIVEGKRKMRDRKRREFLMSAYQSHLFNLWLSKRIEISRLFEGLKPKELENVFVWNDEIINLIHKEPHFFKILPGDVASHYPYGKLFVVDDLEADAKRICNREISPTGLLSGKKAKQSTGIAWEIEKEFIEEIPAQGSRRYAWIWPEDIEGDYKQEVAHYELHFTLPKGAYATVLLEMIANRPIRE</sequence>
<evidence type="ECO:0000256" key="2">
    <source>
        <dbReference type="ARBA" id="ARBA00022694"/>
    </source>
</evidence>
<comment type="similarity">
    <text evidence="1 4">Belongs to the pseudouridine synthase TruD family.</text>
</comment>
<dbReference type="InterPro" id="IPR050170">
    <property type="entry name" value="TruD_pseudoU_synthase"/>
</dbReference>
<evidence type="ECO:0000259" key="5">
    <source>
        <dbReference type="PROSITE" id="PS50984"/>
    </source>
</evidence>
<dbReference type="EC" id="5.4.99.27" evidence="4"/>
<dbReference type="InterPro" id="IPR001656">
    <property type="entry name" value="PsdUridine_synth_TruD"/>
</dbReference>
<dbReference type="NCBIfam" id="TIGR00094">
    <property type="entry name" value="tRNA_TruD_broad"/>
    <property type="match status" value="1"/>
</dbReference>
<dbReference type="PROSITE" id="PS50984">
    <property type="entry name" value="TRUD"/>
    <property type="match status" value="1"/>
</dbReference>
<dbReference type="GO" id="GO:0005829">
    <property type="term" value="C:cytosol"/>
    <property type="evidence" value="ECO:0007669"/>
    <property type="project" value="TreeGrafter"/>
</dbReference>
<dbReference type="InterPro" id="IPR011760">
    <property type="entry name" value="PsdUridine_synth_TruD_insert"/>
</dbReference>
<dbReference type="EMBL" id="FOXB01000042">
    <property type="protein sequence ID" value="SFP80178.1"/>
    <property type="molecule type" value="Genomic_DNA"/>
</dbReference>
<evidence type="ECO:0000256" key="3">
    <source>
        <dbReference type="ARBA" id="ARBA00023235"/>
    </source>
</evidence>
<dbReference type="CDD" id="cd02575">
    <property type="entry name" value="PseudoU_synth_EcTruD"/>
    <property type="match status" value="1"/>
</dbReference>
<dbReference type="Pfam" id="PF01142">
    <property type="entry name" value="TruD"/>
    <property type="match status" value="2"/>
</dbReference>
<name>A0A1I5TB32_9BACT</name>
<dbReference type="InterPro" id="IPR043165">
    <property type="entry name" value="TruD_insert_sf"/>
</dbReference>